<accession>A0A806DAB3</accession>
<dbReference type="GO" id="GO:0016491">
    <property type="term" value="F:oxidoreductase activity"/>
    <property type="evidence" value="ECO:0007669"/>
    <property type="project" value="UniProtKB-KW"/>
</dbReference>
<dbReference type="AlphaFoldDB" id="A0A806DAB3"/>
<reference evidence="3" key="1">
    <citation type="submission" date="2010-01" db="EMBL/GenBank/DDBJ databases">
        <title>Complete sequence of plasmid2 of Zymomonas mobilis subsp. mobilis ZM4.</title>
        <authorList>
            <consortium name="US DOE Joint Genome Institute"/>
            <person name="Lucas S."/>
            <person name="Copeland A."/>
            <person name="Lapidus A."/>
            <person name="Glavina del Rio T."/>
            <person name="Tice H."/>
            <person name="Bruce D."/>
            <person name="Goodwin L."/>
            <person name="Pitluck S."/>
            <person name="Balakireva M."/>
            <person name="Brettin T."/>
            <person name="Detter J.C."/>
            <person name="Han C."/>
            <person name="Larimer F."/>
            <person name="Land M."/>
            <person name="Hauser L."/>
            <person name="Kyrpides N."/>
            <person name="Mikhailova N."/>
            <person name="Pappas K."/>
        </authorList>
    </citation>
    <scope>NUCLEOTIDE SEQUENCE [LARGE SCALE GENOMIC DNA]</scope>
    <source>
        <strain evidence="3">ZM4</strain>
        <plasmid evidence="3">pZZM402</plasmid>
    </source>
</reference>
<evidence type="ECO:0000313" key="3">
    <source>
        <dbReference type="EMBL" id="ADC33849.1"/>
    </source>
</evidence>
<sequence length="251" mass="26416">MKIGIIGTGNIGSTLARKLRSADHDVRIANSRGVDGVKQLAAEVGVTAVDVRGAVEGVDVIVLSIPFFAVTALPVNLFSSVGTDVVLIDTGNYYPGMRDPHIPEIDDGLPESVWVSMQVGRPVIKAFNNVLAYTLAELGQPEGSLGRLAAAVAGDDMRSKLIAMKLVNQTGFDPVDAGSLAESWRQQPCTPAYCCDYDAQTMRKALAAAVAGGAAKILNQMPQFFARLGSNPTHADIVAANRATNVVVDEP</sequence>
<dbReference type="InterPro" id="IPR028939">
    <property type="entry name" value="P5C_Rdtase_cat_N"/>
</dbReference>
<dbReference type="EMBL" id="CP001882">
    <property type="protein sequence ID" value="ADC33849.1"/>
    <property type="molecule type" value="Genomic_DNA"/>
</dbReference>
<dbReference type="SUPFAM" id="SSF51735">
    <property type="entry name" value="NAD(P)-binding Rossmann-fold domains"/>
    <property type="match status" value="1"/>
</dbReference>
<feature type="domain" description="Pyrroline-5-carboxylate reductase catalytic N-terminal" evidence="2">
    <location>
        <begin position="2"/>
        <end position="93"/>
    </location>
</feature>
<dbReference type="InterPro" id="IPR051267">
    <property type="entry name" value="STEAP_metalloreductase"/>
</dbReference>
<name>A0A806DAB3_ZYMMO</name>
<dbReference type="Gene3D" id="3.40.50.720">
    <property type="entry name" value="NAD(P)-binding Rossmann-like Domain"/>
    <property type="match status" value="1"/>
</dbReference>
<geneLocation type="plasmid" evidence="3">
    <name>pZZM402</name>
</geneLocation>
<keyword evidence="1" id="KW-0560">Oxidoreductase</keyword>
<dbReference type="PANTHER" id="PTHR14239">
    <property type="entry name" value="DUDULIN-RELATED"/>
    <property type="match status" value="1"/>
</dbReference>
<evidence type="ECO:0000259" key="2">
    <source>
        <dbReference type="Pfam" id="PF03807"/>
    </source>
</evidence>
<dbReference type="Pfam" id="PF03807">
    <property type="entry name" value="F420_oxidored"/>
    <property type="match status" value="1"/>
</dbReference>
<keyword evidence="3" id="KW-0614">Plasmid</keyword>
<dbReference type="InterPro" id="IPR036291">
    <property type="entry name" value="NAD(P)-bd_dom_sf"/>
</dbReference>
<organism evidence="3">
    <name type="scientific">Zymomonas mobilis subsp. mobilis (strain ATCC 31821 / ZM4 / CP4)</name>
    <dbReference type="NCBI Taxonomy" id="264203"/>
    <lineage>
        <taxon>Bacteria</taxon>
        <taxon>Pseudomonadati</taxon>
        <taxon>Pseudomonadota</taxon>
        <taxon>Alphaproteobacteria</taxon>
        <taxon>Sphingomonadales</taxon>
        <taxon>Zymomonadaceae</taxon>
        <taxon>Zymomonas</taxon>
    </lineage>
</organism>
<gene>
    <name evidence="3" type="ORF">ZZM4_0073</name>
</gene>
<proteinExistence type="predicted"/>
<evidence type="ECO:0000256" key="1">
    <source>
        <dbReference type="ARBA" id="ARBA00023002"/>
    </source>
</evidence>
<protein>
    <submittedName>
        <fullName evidence="3">NADP oxidoreductase coenzyme F420-dependent</fullName>
    </submittedName>
</protein>